<dbReference type="PANTHER" id="PTHR46060">
    <property type="entry name" value="MARINER MOS1 TRANSPOSASE-LIKE PROTEIN"/>
    <property type="match status" value="1"/>
</dbReference>
<sequence>MNTLYDQLHGTPKMLRWCLNVLEKIAVQHLHKLLKIHTSLRHRVRESIRRKRPNIWHNDNWHLLLDNAQAHRSQLVKEFLAKTRINVISYPPYSPDLTPFDFYQFPSMKKHLQGCLFQSSDDVKGASEEYLQDVAKSGFQLFF</sequence>
<comment type="caution">
    <text evidence="2">The sequence shown here is derived from an EMBL/GenBank/DDBJ whole genome shotgun (WGS) entry which is preliminary data.</text>
</comment>
<reference evidence="2" key="1">
    <citation type="submission" date="2020-08" db="EMBL/GenBank/DDBJ databases">
        <title>Multicomponent nature underlies the extraordinary mechanical properties of spider dragline silk.</title>
        <authorList>
            <person name="Kono N."/>
            <person name="Nakamura H."/>
            <person name="Mori M."/>
            <person name="Yoshida Y."/>
            <person name="Ohtoshi R."/>
            <person name="Malay A.D."/>
            <person name="Moran D.A.P."/>
            <person name="Tomita M."/>
            <person name="Numata K."/>
            <person name="Arakawa K."/>
        </authorList>
    </citation>
    <scope>NUCLEOTIDE SEQUENCE</scope>
</reference>
<dbReference type="AlphaFoldDB" id="A0A8X6RIT7"/>
<organism evidence="2 3">
    <name type="scientific">Trichonephila clavipes</name>
    <name type="common">Golden silk orbweaver</name>
    <name type="synonym">Nephila clavipes</name>
    <dbReference type="NCBI Taxonomy" id="2585209"/>
    <lineage>
        <taxon>Eukaryota</taxon>
        <taxon>Metazoa</taxon>
        <taxon>Ecdysozoa</taxon>
        <taxon>Arthropoda</taxon>
        <taxon>Chelicerata</taxon>
        <taxon>Arachnida</taxon>
        <taxon>Araneae</taxon>
        <taxon>Araneomorphae</taxon>
        <taxon>Entelegynae</taxon>
        <taxon>Araneoidea</taxon>
        <taxon>Nephilidae</taxon>
        <taxon>Trichonephila</taxon>
    </lineage>
</organism>
<accession>A0A8X6RIT7</accession>
<dbReference type="GO" id="GO:0003676">
    <property type="term" value="F:nucleic acid binding"/>
    <property type="evidence" value="ECO:0007669"/>
    <property type="project" value="InterPro"/>
</dbReference>
<proteinExistence type="predicted"/>
<protein>
    <submittedName>
        <fullName evidence="2">Mariner Mos1 transposase</fullName>
    </submittedName>
</protein>
<dbReference type="InterPro" id="IPR036397">
    <property type="entry name" value="RNaseH_sf"/>
</dbReference>
<dbReference type="InterPro" id="IPR052709">
    <property type="entry name" value="Transposase-MT_Hybrid"/>
</dbReference>
<evidence type="ECO:0000313" key="2">
    <source>
        <dbReference type="EMBL" id="GFX91260.1"/>
    </source>
</evidence>
<dbReference type="Proteomes" id="UP000887159">
    <property type="component" value="Unassembled WGS sequence"/>
</dbReference>
<feature type="domain" description="Tc1-like transposase DDE" evidence="1">
    <location>
        <begin position="48"/>
        <end position="122"/>
    </location>
</feature>
<keyword evidence="3" id="KW-1185">Reference proteome</keyword>
<dbReference type="Gene3D" id="3.30.420.10">
    <property type="entry name" value="Ribonuclease H-like superfamily/Ribonuclease H"/>
    <property type="match status" value="1"/>
</dbReference>
<dbReference type="EMBL" id="BMAU01021123">
    <property type="protein sequence ID" value="GFX91260.1"/>
    <property type="molecule type" value="Genomic_DNA"/>
</dbReference>
<dbReference type="PANTHER" id="PTHR46060:SF1">
    <property type="entry name" value="MARINER MOS1 TRANSPOSASE-LIKE PROTEIN"/>
    <property type="match status" value="1"/>
</dbReference>
<evidence type="ECO:0000313" key="3">
    <source>
        <dbReference type="Proteomes" id="UP000887159"/>
    </source>
</evidence>
<evidence type="ECO:0000259" key="1">
    <source>
        <dbReference type="Pfam" id="PF13358"/>
    </source>
</evidence>
<name>A0A8X6RIT7_TRICX</name>
<gene>
    <name evidence="2" type="primary">marinerT_37</name>
    <name evidence="2" type="ORF">TNCV_1246751</name>
</gene>
<dbReference type="Pfam" id="PF13358">
    <property type="entry name" value="DDE_3"/>
    <property type="match status" value="1"/>
</dbReference>
<dbReference type="InterPro" id="IPR038717">
    <property type="entry name" value="Tc1-like_DDE_dom"/>
</dbReference>